<evidence type="ECO:0000313" key="2">
    <source>
        <dbReference type="EMBL" id="NEY70952.1"/>
    </source>
</evidence>
<feature type="transmembrane region" description="Helical" evidence="1">
    <location>
        <begin position="136"/>
        <end position="154"/>
    </location>
</feature>
<organism evidence="2 3">
    <name type="scientific">Bacillus mesophilus</name>
    <dbReference type="NCBI Taxonomy" id="1808955"/>
    <lineage>
        <taxon>Bacteria</taxon>
        <taxon>Bacillati</taxon>
        <taxon>Bacillota</taxon>
        <taxon>Bacilli</taxon>
        <taxon>Bacillales</taxon>
        <taxon>Bacillaceae</taxon>
        <taxon>Bacillus</taxon>
    </lineage>
</organism>
<keyword evidence="3" id="KW-1185">Reference proteome</keyword>
<feature type="transmembrane region" description="Helical" evidence="1">
    <location>
        <begin position="108"/>
        <end position="129"/>
    </location>
</feature>
<gene>
    <name evidence="2" type="ORF">G4D63_04265</name>
</gene>
<feature type="transmembrane region" description="Helical" evidence="1">
    <location>
        <begin position="166"/>
        <end position="185"/>
    </location>
</feature>
<evidence type="ECO:0000313" key="3">
    <source>
        <dbReference type="Proteomes" id="UP000481043"/>
    </source>
</evidence>
<feature type="transmembrane region" description="Helical" evidence="1">
    <location>
        <begin position="206"/>
        <end position="226"/>
    </location>
</feature>
<proteinExistence type="predicted"/>
<dbReference type="Proteomes" id="UP000481043">
    <property type="component" value="Unassembled WGS sequence"/>
</dbReference>
<name>A0A6M0Q402_9BACI</name>
<sequence>MNTLIGISSRININKSMPFIFLAIIHFLLLGVTFYKKGNKTFSLLFISIGIGYVFEYFVLNVFKMYKYNPNIFKNKWIDSVFGALLSQSVYIPISATILTMFKLGWKWRIVAASIYGVIERLFIHWGIYKNKTWSTFLTITAMPIYFYIVAKWWDDVLNGERVKIYISIFFGYWISYTNILYFCLVLFKKYRFQIGILKEKYWEHFILVPIYTCISAIIGSVNTIYSSQESKWKGLLVLHAFDRVLFKYKVIKPSTKFNLYSLIPIHLFVLFFGENIKSRLNDYVAIRDNQ</sequence>
<feature type="transmembrane region" description="Helical" evidence="1">
    <location>
        <begin position="258"/>
        <end position="274"/>
    </location>
</feature>
<evidence type="ECO:0000256" key="1">
    <source>
        <dbReference type="SAM" id="Phobius"/>
    </source>
</evidence>
<dbReference type="RefSeq" id="WP_163178010.1">
    <property type="nucleotide sequence ID" value="NZ_JAAIWM010000001.1"/>
</dbReference>
<accession>A0A6M0Q402</accession>
<keyword evidence="1" id="KW-1133">Transmembrane helix</keyword>
<dbReference type="EMBL" id="JAAIWM010000001">
    <property type="protein sequence ID" value="NEY70952.1"/>
    <property type="molecule type" value="Genomic_DNA"/>
</dbReference>
<keyword evidence="1" id="KW-0472">Membrane</keyword>
<comment type="caution">
    <text evidence="2">The sequence shown here is derived from an EMBL/GenBank/DDBJ whole genome shotgun (WGS) entry which is preliminary data.</text>
</comment>
<feature type="transmembrane region" description="Helical" evidence="1">
    <location>
        <begin position="17"/>
        <end position="35"/>
    </location>
</feature>
<dbReference type="AlphaFoldDB" id="A0A6M0Q402"/>
<protein>
    <submittedName>
        <fullName evidence="2">Uncharacterized protein</fullName>
    </submittedName>
</protein>
<reference evidence="2 3" key="1">
    <citation type="submission" date="2020-02" db="EMBL/GenBank/DDBJ databases">
        <title>Bacillus aquiflavi sp. nov., isolated from yellow water of strong flavor Chinese baijiu in Yibin region of China.</title>
        <authorList>
            <person name="Xie J."/>
        </authorList>
    </citation>
    <scope>NUCLEOTIDE SEQUENCE [LARGE SCALE GENOMIC DNA]</scope>
    <source>
        <strain evidence="2 3">SA4</strain>
    </source>
</reference>
<keyword evidence="1" id="KW-0812">Transmembrane</keyword>
<feature type="transmembrane region" description="Helical" evidence="1">
    <location>
        <begin position="81"/>
        <end position="102"/>
    </location>
</feature>
<feature type="transmembrane region" description="Helical" evidence="1">
    <location>
        <begin position="41"/>
        <end position="60"/>
    </location>
</feature>